<gene>
    <name evidence="9" type="ordered locus">HAH_4400</name>
</gene>
<evidence type="ECO:0000256" key="3">
    <source>
        <dbReference type="ARBA" id="ARBA00022679"/>
    </source>
</evidence>
<dbReference type="EMBL" id="CP002922">
    <property type="protein sequence ID" value="AEM59071.1"/>
    <property type="molecule type" value="Genomic_DNA"/>
</dbReference>
<dbReference type="Pfam" id="PF07669">
    <property type="entry name" value="Eco57I"/>
    <property type="match status" value="1"/>
</dbReference>
<feature type="compositionally biased region" description="Basic and acidic residues" evidence="7">
    <location>
        <begin position="1142"/>
        <end position="1165"/>
    </location>
</feature>
<dbReference type="Proteomes" id="UP000005629">
    <property type="component" value="Chromosome II"/>
</dbReference>
<dbReference type="EC" id="2.1.1.72" evidence="1"/>
<dbReference type="GO" id="GO:0006304">
    <property type="term" value="P:DNA modification"/>
    <property type="evidence" value="ECO:0007669"/>
    <property type="project" value="InterPro"/>
</dbReference>
<evidence type="ECO:0000256" key="7">
    <source>
        <dbReference type="SAM" id="MobiDB-lite"/>
    </source>
</evidence>
<feature type="region of interest" description="Disordered" evidence="7">
    <location>
        <begin position="1142"/>
        <end position="1170"/>
    </location>
</feature>
<dbReference type="SUPFAM" id="SSF53335">
    <property type="entry name" value="S-adenosyl-L-methionine-dependent methyltransferases"/>
    <property type="match status" value="1"/>
</dbReference>
<feature type="compositionally biased region" description="Basic and acidic residues" evidence="7">
    <location>
        <begin position="272"/>
        <end position="281"/>
    </location>
</feature>
<proteinExistence type="predicted"/>
<feature type="domain" description="Type II methyltransferase M.TaqI-like" evidence="8">
    <location>
        <begin position="355"/>
        <end position="584"/>
    </location>
</feature>
<evidence type="ECO:0000256" key="2">
    <source>
        <dbReference type="ARBA" id="ARBA00022603"/>
    </source>
</evidence>
<feature type="coiled-coil region" evidence="6">
    <location>
        <begin position="141"/>
        <end position="168"/>
    </location>
</feature>
<dbReference type="eggNOG" id="arCOG02634">
    <property type="taxonomic scope" value="Archaea"/>
</dbReference>
<evidence type="ECO:0000313" key="10">
    <source>
        <dbReference type="Proteomes" id="UP000005629"/>
    </source>
</evidence>
<dbReference type="InterPro" id="IPR029063">
    <property type="entry name" value="SAM-dependent_MTases_sf"/>
</dbReference>
<comment type="catalytic activity">
    <reaction evidence="5">
        <text>a 2'-deoxyadenosine in DNA + S-adenosyl-L-methionine = an N(6)-methyl-2'-deoxyadenosine in DNA + S-adenosyl-L-homocysteine + H(+)</text>
        <dbReference type="Rhea" id="RHEA:15197"/>
        <dbReference type="Rhea" id="RHEA-COMP:12418"/>
        <dbReference type="Rhea" id="RHEA-COMP:12419"/>
        <dbReference type="ChEBI" id="CHEBI:15378"/>
        <dbReference type="ChEBI" id="CHEBI:57856"/>
        <dbReference type="ChEBI" id="CHEBI:59789"/>
        <dbReference type="ChEBI" id="CHEBI:90615"/>
        <dbReference type="ChEBI" id="CHEBI:90616"/>
        <dbReference type="EC" id="2.1.1.72"/>
    </reaction>
</comment>
<sequence length="1408" mass="158681">MYWENITDSHMDGNALAPRKAQLDKEEREHLEAVVTEMRDRIEANVRYQLEASDLADRPDDASLSETQETLVEAIELEAADGHDWEEAHEQYITGVGYTVVNRLAALRCMEVRDFIDDEVTAFRDDGLTPAADRLVTEEFMLEEEAVLEAYRNACDKLAAEIEILFDRSTAYSLIDPDDDTYEDLCGMLDEVPDEVWRADDVLGWVYEYYNRPVVEALDAKNTLEPEDVGPANQFYTPHWVVRMLTDNSLGKLYLEATEQEDAVPNPDALSPEERKERLVTPEDSPSVPELCTYLIPDEEAGDAPEFDHPSELRVIDPACGSGHFLLYAFDVLERIWWAETDLDRAEIPAKVLEHNLYGVDIDLRSCQLSAFNLYLKARTRTEAEDGQFEMPSVDIVCADARVADVEEGAEVLDDITGEGTDLRAALGEIIDTFQHTEALGSLLDVSGTLEDVFESGQTDLSDWGDGTHQSLNSFLKALREAVGERSSDSFGEQNLKSFLNLLVVLSQSYDVALMNPPYGSGGRMPDTVQEYVEENENYKYTTEYYINFFEACDRLAKADGRTGMLVPWSFMFNKSFQTFREDFVGGRGAFDFFSEFGYDILDNATVGTVGTVVRSEADSGQTGTFIRLPDVAKGEKEGEFIRASFEGSETGVKRLYHRDLSEFAMVPGTPLSYWVPRGLRSIYQSDTVLDADNAGLEDRETLGDIKQGTATADDSRFVHKFWEDRGAEWVPFAKGGADAWLLPRIKNTLLWGEDGTEVDRYPKSYPRNTDAYFNESLTYTVAKRSGRRFGYLHDSSVFGHKGSVLIPDRAIWNALSYTNSHLFTYLMLAQTSERMWEVGFVSKVPWRTELEEIDELATLAREAVGHLISKRQYDFVSPHYDGPVLLDALGVDDPLPQYDHPHRELRDELSLDSPTQTVSTADSLNQVGTAAAKHLARVEQTLQSCANDIDDAVFDCFDITDGQRETILQEIALRTIEDPREQEVYAPAAISEPSSDFPEQVKDLLLHFTLRAINDTDDGIIPLSEIDGTDDLLTHIEAEFERVWGEHATDRLAEADAVLGNRNASDEAYPNLRAWLENDLFEYHVAEFDRTPILWRLSTERLVSDATGEGFGCLVDYHQLDASIFDRLQNQYLEPRRTHLRERQAAANSRRNDESLSTTERADAAEEYDQCESALEQLSAFEERLGDLSQATPRDWPSVNQERAAEAAERVAEFRERTASRLDTLETLADLKDVDMADLFSPSFYETVQENKDEWVDALDDLQTAFEAYAEDGSEPVEAHLYDLFEYYDDLVGSSHYASNGILFMTYYFEQFEDAEQSQIGDTGVAERQRLLAELAADVDEYRQLADEIAANCDEVATDISGDWEERALSEVVTAGYQPTHKHGVAINITPLAEQDIVPEVVADNVL</sequence>
<evidence type="ECO:0000256" key="4">
    <source>
        <dbReference type="ARBA" id="ARBA00022691"/>
    </source>
</evidence>
<dbReference type="PROSITE" id="PS00092">
    <property type="entry name" value="N6_MTASE"/>
    <property type="match status" value="1"/>
</dbReference>
<dbReference type="STRING" id="634497.HAH_4400"/>
<dbReference type="InterPro" id="IPR002052">
    <property type="entry name" value="DNA_methylase_N6_adenine_CS"/>
</dbReference>
<evidence type="ECO:0000313" key="9">
    <source>
        <dbReference type="EMBL" id="AEM59071.1"/>
    </source>
</evidence>
<keyword evidence="2" id="KW-0489">Methyltransferase</keyword>
<keyword evidence="4" id="KW-0949">S-adenosyl-L-methionine</keyword>
<dbReference type="HOGENOM" id="CLU_251831_0_0_2"/>
<dbReference type="InterPro" id="IPR050953">
    <property type="entry name" value="N4_N6_ade-DNA_methylase"/>
</dbReference>
<protein>
    <recommendedName>
        <fullName evidence="1">site-specific DNA-methyltransferase (adenine-specific)</fullName>
        <ecNumber evidence="1">2.1.1.72</ecNumber>
    </recommendedName>
</protein>
<dbReference type="GO" id="GO:0032259">
    <property type="term" value="P:methylation"/>
    <property type="evidence" value="ECO:0007669"/>
    <property type="project" value="UniProtKB-KW"/>
</dbReference>
<accession>G0HZ20</accession>
<evidence type="ECO:0000256" key="1">
    <source>
        <dbReference type="ARBA" id="ARBA00011900"/>
    </source>
</evidence>
<reference evidence="9 10" key="1">
    <citation type="journal article" date="2011" name="J. Bacteriol.">
        <title>Complete genome sequence of Haloarcula hispanica, a model haloarchaeon for studying genetics, metabolism, and virus-host interaction.</title>
        <authorList>
            <person name="Liu H."/>
            <person name="Wu Z."/>
            <person name="Li M."/>
            <person name="Zhang F."/>
            <person name="Zheng H."/>
            <person name="Han J."/>
            <person name="Liu J."/>
            <person name="Zhou J."/>
            <person name="Wang S."/>
            <person name="Xiang H."/>
        </authorList>
    </citation>
    <scope>NUCLEOTIDE SEQUENCE [LARGE SCALE GENOMIC DNA]</scope>
    <source>
        <strain evidence="10">ATCC 33960 / DSM 4426 / JCM 8911 / NBRC 102182 / NCIMB 2187 / VKM B-1755</strain>
    </source>
</reference>
<keyword evidence="6" id="KW-0175">Coiled coil</keyword>
<evidence type="ECO:0000256" key="6">
    <source>
        <dbReference type="SAM" id="Coils"/>
    </source>
</evidence>
<name>G0HZ20_HALHT</name>
<feature type="region of interest" description="Disordered" evidence="7">
    <location>
        <begin position="261"/>
        <end position="286"/>
    </location>
</feature>
<dbReference type="eggNOG" id="arCOG06392">
    <property type="taxonomic scope" value="Archaea"/>
</dbReference>
<dbReference type="InterPro" id="IPR011639">
    <property type="entry name" value="MethylTrfase_TaqI-like_dom"/>
</dbReference>
<evidence type="ECO:0000256" key="5">
    <source>
        <dbReference type="ARBA" id="ARBA00047942"/>
    </source>
</evidence>
<evidence type="ECO:0000259" key="8">
    <source>
        <dbReference type="Pfam" id="PF07669"/>
    </source>
</evidence>
<dbReference type="Gene3D" id="3.40.50.150">
    <property type="entry name" value="Vaccinia Virus protein VP39"/>
    <property type="match status" value="1"/>
</dbReference>
<dbReference type="GO" id="GO:0009007">
    <property type="term" value="F:site-specific DNA-methyltransferase (adenine-specific) activity"/>
    <property type="evidence" value="ECO:0007669"/>
    <property type="project" value="UniProtKB-EC"/>
</dbReference>
<dbReference type="NCBIfam" id="NF033454">
    <property type="entry name" value="BREX_5_MTaseX"/>
    <property type="match status" value="1"/>
</dbReference>
<dbReference type="GO" id="GO:0003676">
    <property type="term" value="F:nucleic acid binding"/>
    <property type="evidence" value="ECO:0007669"/>
    <property type="project" value="InterPro"/>
</dbReference>
<dbReference type="PANTHER" id="PTHR33841">
    <property type="entry name" value="DNA METHYLTRANSFERASE YEEA-RELATED"/>
    <property type="match status" value="1"/>
</dbReference>
<keyword evidence="3" id="KW-0808">Transferase</keyword>
<organism evidence="9 10">
    <name type="scientific">Haloarcula hispanica (strain ATCC 33960 / DSM 4426 / JCM 8911 / NBRC 102182 / NCIMB 2187 / VKM B-1755)</name>
    <dbReference type="NCBI Taxonomy" id="634497"/>
    <lineage>
        <taxon>Archaea</taxon>
        <taxon>Methanobacteriati</taxon>
        <taxon>Methanobacteriota</taxon>
        <taxon>Stenosarchaea group</taxon>
        <taxon>Halobacteria</taxon>
        <taxon>Halobacteriales</taxon>
        <taxon>Haloarculaceae</taxon>
        <taxon>Haloarcula</taxon>
    </lineage>
</organism>
<dbReference type="KEGG" id="hhi:HAH_4400"/>
<dbReference type="PANTHER" id="PTHR33841:SF1">
    <property type="entry name" value="DNA METHYLTRANSFERASE A"/>
    <property type="match status" value="1"/>
</dbReference>